<evidence type="ECO:0000256" key="4">
    <source>
        <dbReference type="PIRSR" id="PIRSR001365-2"/>
    </source>
</evidence>
<comment type="similarity">
    <text evidence="2">Belongs to the DapA family.</text>
</comment>
<dbReference type="Pfam" id="PF00701">
    <property type="entry name" value="DHDPS"/>
    <property type="match status" value="1"/>
</dbReference>
<dbReference type="SMART" id="SM01130">
    <property type="entry name" value="DHDPS"/>
    <property type="match status" value="1"/>
</dbReference>
<dbReference type="PIRSF" id="PIRSF001365">
    <property type="entry name" value="DHDPS"/>
    <property type="match status" value="1"/>
</dbReference>
<evidence type="ECO:0000313" key="6">
    <source>
        <dbReference type="Proteomes" id="UP000050523"/>
    </source>
</evidence>
<evidence type="ECO:0000256" key="1">
    <source>
        <dbReference type="ARBA" id="ARBA00023239"/>
    </source>
</evidence>
<dbReference type="InterPro" id="IPR013785">
    <property type="entry name" value="Aldolase_TIM"/>
</dbReference>
<protein>
    <submittedName>
        <fullName evidence="5">Dihydrodipicolinate synthetase</fullName>
    </submittedName>
</protein>
<reference evidence="5 6" key="1">
    <citation type="submission" date="2015-09" db="EMBL/GenBank/DDBJ databases">
        <title>Genome announcement of multiple Pseudomonas syringae strains.</title>
        <authorList>
            <person name="Thakur S."/>
            <person name="Wang P.W."/>
            <person name="Gong Y."/>
            <person name="Weir B.S."/>
            <person name="Guttman D.S."/>
        </authorList>
    </citation>
    <scope>NUCLEOTIDE SEQUENCE [LARGE SCALE GENOMIC DNA]</scope>
    <source>
        <strain evidence="5 6">ICMP9151</strain>
    </source>
</reference>
<proteinExistence type="inferred from homology"/>
<dbReference type="CDD" id="cd00408">
    <property type="entry name" value="DHDPS-like"/>
    <property type="match status" value="1"/>
</dbReference>
<name>A0AA40TT91_9PSED</name>
<dbReference type="PANTHER" id="PTHR42849">
    <property type="entry name" value="N-ACETYLNEURAMINATE LYASE"/>
    <property type="match status" value="1"/>
</dbReference>
<dbReference type="Gene3D" id="3.20.20.70">
    <property type="entry name" value="Aldolase class I"/>
    <property type="match status" value="1"/>
</dbReference>
<accession>A0AA40TT91</accession>
<sequence length="308" mass="33543">MLYWRDMMSTPSIHGIIGYTITPFTSNGEGIELDALGRSIDRLISGGVHAISPLGSTGEGAYLSDMEWNQVAEYSLSHVAKRVPTIISVSDLTTGNAVRRARFAEAHGADAVMVLPSSYWRLSEQEILQHYQTIGDSVSLPIMLYNNPAVSGTDMPVELILRIFDAVENVTMVKESTGDIQRMHKMHLLGEGRVPFYNGCNPLALEAFAAGAVGWCTAAPNLIADLNVALYKAILGNELRSARELFYRQLPLLDFILKGGLPATIKAGLRMSGLEVGDPRLPVSALSDDACLELRALLANVRQEDVTR</sequence>
<gene>
    <name evidence="5" type="ORF">ALO43_03980</name>
</gene>
<feature type="binding site" evidence="4">
    <location>
        <position position="57"/>
    </location>
    <ligand>
        <name>pyruvate</name>
        <dbReference type="ChEBI" id="CHEBI:15361"/>
    </ligand>
</feature>
<dbReference type="EMBL" id="LJRO01000415">
    <property type="protein sequence ID" value="KPY93489.1"/>
    <property type="molecule type" value="Genomic_DNA"/>
</dbReference>
<organism evidence="5 6">
    <name type="scientific">Pseudomonas tremae</name>
    <dbReference type="NCBI Taxonomy" id="200454"/>
    <lineage>
        <taxon>Bacteria</taxon>
        <taxon>Pseudomonadati</taxon>
        <taxon>Pseudomonadota</taxon>
        <taxon>Gammaproteobacteria</taxon>
        <taxon>Pseudomonadales</taxon>
        <taxon>Pseudomonadaceae</taxon>
        <taxon>Pseudomonas</taxon>
    </lineage>
</organism>
<keyword evidence="1 2" id="KW-0456">Lyase</keyword>
<evidence type="ECO:0000256" key="2">
    <source>
        <dbReference type="PIRNR" id="PIRNR001365"/>
    </source>
</evidence>
<dbReference type="GO" id="GO:0019262">
    <property type="term" value="P:N-acetylneuraminate catabolic process"/>
    <property type="evidence" value="ECO:0007669"/>
    <property type="project" value="TreeGrafter"/>
</dbReference>
<dbReference type="PANTHER" id="PTHR42849:SF1">
    <property type="entry name" value="N-ACETYLNEURAMINATE LYASE"/>
    <property type="match status" value="1"/>
</dbReference>
<dbReference type="GO" id="GO:0008747">
    <property type="term" value="F:N-acetylneuraminate lyase activity"/>
    <property type="evidence" value="ECO:0007669"/>
    <property type="project" value="TreeGrafter"/>
</dbReference>
<evidence type="ECO:0000313" key="5">
    <source>
        <dbReference type="EMBL" id="KPY93489.1"/>
    </source>
</evidence>
<dbReference type="SUPFAM" id="SSF51569">
    <property type="entry name" value="Aldolase"/>
    <property type="match status" value="1"/>
</dbReference>
<feature type="active site" description="Schiff-base intermediate with substrate" evidence="3">
    <location>
        <position position="174"/>
    </location>
</feature>
<dbReference type="InterPro" id="IPR002220">
    <property type="entry name" value="DapA-like"/>
</dbReference>
<dbReference type="Proteomes" id="UP000050523">
    <property type="component" value="Unassembled WGS sequence"/>
</dbReference>
<comment type="caution">
    <text evidence="5">The sequence shown here is derived from an EMBL/GenBank/DDBJ whole genome shotgun (WGS) entry which is preliminary data.</text>
</comment>
<feature type="active site" description="Proton donor/acceptor" evidence="3">
    <location>
        <position position="145"/>
    </location>
</feature>
<dbReference type="GO" id="GO:0005829">
    <property type="term" value="C:cytosol"/>
    <property type="evidence" value="ECO:0007669"/>
    <property type="project" value="TreeGrafter"/>
</dbReference>
<evidence type="ECO:0000256" key="3">
    <source>
        <dbReference type="PIRSR" id="PIRSR001365-1"/>
    </source>
</evidence>
<dbReference type="AlphaFoldDB" id="A0AA40TT91"/>
<dbReference type="PRINTS" id="PR00146">
    <property type="entry name" value="DHPICSNTHASE"/>
</dbReference>